<dbReference type="EMBL" id="ML996274">
    <property type="protein sequence ID" value="KAF2728589.1"/>
    <property type="molecule type" value="Genomic_DNA"/>
</dbReference>
<keyword evidence="3" id="KW-1185">Reference proteome</keyword>
<name>A0A9P4QLA9_9PLEO</name>
<dbReference type="OrthoDB" id="3757673at2759"/>
<dbReference type="AlphaFoldDB" id="A0A9P4QLA9"/>
<evidence type="ECO:0000313" key="2">
    <source>
        <dbReference type="EMBL" id="KAF2728589.1"/>
    </source>
</evidence>
<organism evidence="2 3">
    <name type="scientific">Polyplosphaeria fusca</name>
    <dbReference type="NCBI Taxonomy" id="682080"/>
    <lineage>
        <taxon>Eukaryota</taxon>
        <taxon>Fungi</taxon>
        <taxon>Dikarya</taxon>
        <taxon>Ascomycota</taxon>
        <taxon>Pezizomycotina</taxon>
        <taxon>Dothideomycetes</taxon>
        <taxon>Pleosporomycetidae</taxon>
        <taxon>Pleosporales</taxon>
        <taxon>Tetraplosphaeriaceae</taxon>
        <taxon>Polyplosphaeria</taxon>
    </lineage>
</organism>
<evidence type="ECO:0000313" key="3">
    <source>
        <dbReference type="Proteomes" id="UP000799444"/>
    </source>
</evidence>
<gene>
    <name evidence="2" type="ORF">EJ04DRAFT_569409</name>
</gene>
<sequence>MSGIDGDDSPLSVTGSIVGIVALLISVITIVQAIVLYLTAYRDAPAELSRITSSISNTVDENSHRLRPRHIPGPIMVDIGKGQTTRGRWTDMLQEYFDAHLELDEELTRIKRAGEQTISLFNRNRLLWIFKRKDLEESVRRVETLRMRKMLVAINALVDDVGTIRDALERIESRIPAGPLTLPPSKPPHDDTHPVELARPLNLYASSVLGESVTDIVRTSLDSR</sequence>
<dbReference type="Proteomes" id="UP000799444">
    <property type="component" value="Unassembled WGS sequence"/>
</dbReference>
<protein>
    <submittedName>
        <fullName evidence="2">Uncharacterized protein</fullName>
    </submittedName>
</protein>
<proteinExistence type="predicted"/>
<evidence type="ECO:0000256" key="1">
    <source>
        <dbReference type="SAM" id="Phobius"/>
    </source>
</evidence>
<keyword evidence="1" id="KW-0472">Membrane</keyword>
<keyword evidence="1" id="KW-1133">Transmembrane helix</keyword>
<keyword evidence="1" id="KW-0812">Transmembrane</keyword>
<reference evidence="2" key="1">
    <citation type="journal article" date="2020" name="Stud. Mycol.">
        <title>101 Dothideomycetes genomes: a test case for predicting lifestyles and emergence of pathogens.</title>
        <authorList>
            <person name="Haridas S."/>
            <person name="Albert R."/>
            <person name="Binder M."/>
            <person name="Bloem J."/>
            <person name="Labutti K."/>
            <person name="Salamov A."/>
            <person name="Andreopoulos B."/>
            <person name="Baker S."/>
            <person name="Barry K."/>
            <person name="Bills G."/>
            <person name="Bluhm B."/>
            <person name="Cannon C."/>
            <person name="Castanera R."/>
            <person name="Culley D."/>
            <person name="Daum C."/>
            <person name="Ezra D."/>
            <person name="Gonzalez J."/>
            <person name="Henrissat B."/>
            <person name="Kuo A."/>
            <person name="Liang C."/>
            <person name="Lipzen A."/>
            <person name="Lutzoni F."/>
            <person name="Magnuson J."/>
            <person name="Mondo S."/>
            <person name="Nolan M."/>
            <person name="Ohm R."/>
            <person name="Pangilinan J."/>
            <person name="Park H.-J."/>
            <person name="Ramirez L."/>
            <person name="Alfaro M."/>
            <person name="Sun H."/>
            <person name="Tritt A."/>
            <person name="Yoshinaga Y."/>
            <person name="Zwiers L.-H."/>
            <person name="Turgeon B."/>
            <person name="Goodwin S."/>
            <person name="Spatafora J."/>
            <person name="Crous P."/>
            <person name="Grigoriev I."/>
        </authorList>
    </citation>
    <scope>NUCLEOTIDE SEQUENCE</scope>
    <source>
        <strain evidence="2">CBS 125425</strain>
    </source>
</reference>
<accession>A0A9P4QLA9</accession>
<feature type="transmembrane region" description="Helical" evidence="1">
    <location>
        <begin position="17"/>
        <end position="40"/>
    </location>
</feature>
<comment type="caution">
    <text evidence="2">The sequence shown here is derived from an EMBL/GenBank/DDBJ whole genome shotgun (WGS) entry which is preliminary data.</text>
</comment>